<dbReference type="Proteomes" id="UP000011910">
    <property type="component" value="Unassembled WGS sequence"/>
</dbReference>
<dbReference type="RefSeq" id="WP_009196437.1">
    <property type="nucleotide sequence ID" value="NZ_AODQ01000088.1"/>
</dbReference>
<feature type="transmembrane region" description="Helical" evidence="1">
    <location>
        <begin position="94"/>
        <end position="112"/>
    </location>
</feature>
<organism evidence="2 3">
    <name type="scientific">Cesiribacter andamanensis AMV16</name>
    <dbReference type="NCBI Taxonomy" id="1279009"/>
    <lineage>
        <taxon>Bacteria</taxon>
        <taxon>Pseudomonadati</taxon>
        <taxon>Bacteroidota</taxon>
        <taxon>Cytophagia</taxon>
        <taxon>Cytophagales</taxon>
        <taxon>Cesiribacteraceae</taxon>
        <taxon>Cesiribacter</taxon>
    </lineage>
</organism>
<evidence type="ECO:0000313" key="3">
    <source>
        <dbReference type="Proteomes" id="UP000011910"/>
    </source>
</evidence>
<feature type="transmembrane region" description="Helical" evidence="1">
    <location>
        <begin position="12"/>
        <end position="29"/>
    </location>
</feature>
<feature type="transmembrane region" description="Helical" evidence="1">
    <location>
        <begin position="35"/>
        <end position="55"/>
    </location>
</feature>
<name>M7NTN4_9BACT</name>
<keyword evidence="3" id="KW-1185">Reference proteome</keyword>
<feature type="transmembrane region" description="Helical" evidence="1">
    <location>
        <begin position="67"/>
        <end position="88"/>
    </location>
</feature>
<dbReference type="EMBL" id="AODQ01000088">
    <property type="protein sequence ID" value="EMR01819.1"/>
    <property type="molecule type" value="Genomic_DNA"/>
</dbReference>
<keyword evidence="1" id="KW-0472">Membrane</keyword>
<reference evidence="2 3" key="1">
    <citation type="journal article" date="2013" name="Genome Announc.">
        <title>Draft Genome Sequence of Cesiribacter andamanensis Strain AMV16T, Isolated from a Soil Sample from a Mud Volcano in the Andaman Islands, India.</title>
        <authorList>
            <person name="Shivaji S."/>
            <person name="Ara S."/>
            <person name="Begum Z."/>
            <person name="Srinivas T.N."/>
            <person name="Singh A."/>
            <person name="Kumar Pinnaka A."/>
        </authorList>
    </citation>
    <scope>NUCLEOTIDE SEQUENCE [LARGE SCALE GENOMIC DNA]</scope>
    <source>
        <strain evidence="2 3">AMV16</strain>
    </source>
</reference>
<dbReference type="AlphaFoldDB" id="M7NTN4"/>
<protein>
    <recommendedName>
        <fullName evidence="4">ATP synthase I chain</fullName>
    </recommendedName>
</protein>
<dbReference type="OrthoDB" id="981547at2"/>
<dbReference type="eggNOG" id="ENOG5033E0E">
    <property type="taxonomic scope" value="Bacteria"/>
</dbReference>
<keyword evidence="1" id="KW-0812">Transmembrane</keyword>
<evidence type="ECO:0000256" key="1">
    <source>
        <dbReference type="SAM" id="Phobius"/>
    </source>
</evidence>
<proteinExistence type="predicted"/>
<gene>
    <name evidence="2" type="ORF">ADICEAN_03051</name>
</gene>
<sequence length="134" mass="15165">MNLYMQHALRLALLVAGLAIFIWALAPVAPVIHSLIWWMLLFLAVLTLATSHFTVWGATRFPKSFNAFFFIGMIVRFFAAIIFITVVVVTGTQAVLLFVGNFFVLYLCFQLFEITSLVTNLRPHLENQGNEAKK</sequence>
<evidence type="ECO:0008006" key="4">
    <source>
        <dbReference type="Google" id="ProtNLM"/>
    </source>
</evidence>
<keyword evidence="1" id="KW-1133">Transmembrane helix</keyword>
<dbReference type="STRING" id="1279009.ADICEAN_03051"/>
<comment type="caution">
    <text evidence="2">The sequence shown here is derived from an EMBL/GenBank/DDBJ whole genome shotgun (WGS) entry which is preliminary data.</text>
</comment>
<evidence type="ECO:0000313" key="2">
    <source>
        <dbReference type="EMBL" id="EMR01819.1"/>
    </source>
</evidence>
<accession>M7NTN4</accession>